<dbReference type="GO" id="GO:0019171">
    <property type="term" value="F:(3R)-hydroxyacyl-[acyl-carrier-protein] dehydratase activity"/>
    <property type="evidence" value="ECO:0007669"/>
    <property type="project" value="TreeGrafter"/>
</dbReference>
<dbReference type="Gene3D" id="3.10.129.10">
    <property type="entry name" value="Hotdog Thioesterase"/>
    <property type="match status" value="1"/>
</dbReference>
<dbReference type="Proteomes" id="UP000428803">
    <property type="component" value="Chromosome"/>
</dbReference>
<dbReference type="OrthoDB" id="7183822at2"/>
<proteinExistence type="predicted"/>
<name>A0A6I6L253_9SPHN</name>
<dbReference type="InterPro" id="IPR029069">
    <property type="entry name" value="HotDog_dom_sf"/>
</dbReference>
<reference evidence="2" key="1">
    <citation type="submission" date="2019-01" db="EMBL/GenBank/DDBJ databases">
        <title>Sphingorhabdus lacus sp.nov., isolated from an oligotrophic freshwater lake.</title>
        <authorList>
            <person name="Park M."/>
        </authorList>
    </citation>
    <scope>NUCLEOTIDE SEQUENCE [LARGE SCALE GENOMIC DNA]</scope>
    <source>
        <strain evidence="2">IMCC1753</strain>
    </source>
</reference>
<accession>A0A6I6L253</accession>
<dbReference type="SUPFAM" id="SSF54637">
    <property type="entry name" value="Thioesterase/thiol ester dehydrase-isomerase"/>
    <property type="match status" value="1"/>
</dbReference>
<evidence type="ECO:0000313" key="2">
    <source>
        <dbReference type="Proteomes" id="UP000428803"/>
    </source>
</evidence>
<dbReference type="InterPro" id="IPR052741">
    <property type="entry name" value="Mitochondrial_HTD2"/>
</dbReference>
<gene>
    <name evidence="1" type="ORF">EUU25_00770</name>
</gene>
<dbReference type="AlphaFoldDB" id="A0A6I6L253"/>
<protein>
    <recommendedName>
        <fullName evidence="3">MaoC-like domain-containing protein</fullName>
    </recommendedName>
</protein>
<keyword evidence="2" id="KW-1185">Reference proteome</keyword>
<dbReference type="EMBL" id="CP035733">
    <property type="protein sequence ID" value="QGY79279.1"/>
    <property type="molecule type" value="Genomic_DNA"/>
</dbReference>
<evidence type="ECO:0000313" key="1">
    <source>
        <dbReference type="EMBL" id="QGY79279.1"/>
    </source>
</evidence>
<organism evidence="1 2">
    <name type="scientific">Sphingorhabdus lacus</name>
    <dbReference type="NCBI Taxonomy" id="392610"/>
    <lineage>
        <taxon>Bacteria</taxon>
        <taxon>Pseudomonadati</taxon>
        <taxon>Pseudomonadota</taxon>
        <taxon>Alphaproteobacteria</taxon>
        <taxon>Sphingomonadales</taxon>
        <taxon>Sphingomonadaceae</taxon>
        <taxon>Sphingorhabdus</taxon>
    </lineage>
</organism>
<evidence type="ECO:0008006" key="3">
    <source>
        <dbReference type="Google" id="ProtNLM"/>
    </source>
</evidence>
<dbReference type="PANTHER" id="PTHR28152">
    <property type="entry name" value="HYDROXYACYL-THIOESTER DEHYDRATASE TYPE 2, MITOCHONDRIAL"/>
    <property type="match status" value="1"/>
</dbReference>
<dbReference type="RefSeq" id="WP_158897578.1">
    <property type="nucleotide sequence ID" value="NZ_CP035733.1"/>
</dbReference>
<dbReference type="KEGG" id="slaa:EUU25_00770"/>
<sequence>MEQQVGDYEESIDRGVPQVLEVQEIASLSMLGKIAAMLDIEPTLFLQGEALPRGWHFALLPSSAQRSQLRGDGFSGLGVPIPDLGLPRLMLIGRSVEYLNDLIIGDVVVRRSFIQSIDHKGEQDRPRALVKVCHELHGSAQSVPDVCETQTFMMMPEGKGYQSSQSPVQEVNGDIIRQITPDATLLFHFSALGFNAHKIHLDRDYARNVEGFPDLVVNGGLIALLVTEFVRIDLGRTILSLNIKYQSPLFCDRPATLVATVEEGGAHPPIWQINVYDDRGNLAAQAKVGTI</sequence>
<dbReference type="PANTHER" id="PTHR28152:SF1">
    <property type="entry name" value="HYDROXYACYL-THIOESTER DEHYDRATASE TYPE 2, MITOCHONDRIAL"/>
    <property type="match status" value="1"/>
</dbReference>